<evidence type="ECO:0000259" key="9">
    <source>
        <dbReference type="Pfam" id="PF25147"/>
    </source>
</evidence>
<dbReference type="EnsemblPlants" id="Kaladp0069s0086.1.v1.1">
    <property type="protein sequence ID" value="Kaladp0069s0086.1.v1.1"/>
    <property type="gene ID" value="Kaladp0069s0086.v1.1"/>
</dbReference>
<dbReference type="Proteomes" id="UP000594263">
    <property type="component" value="Unplaced"/>
</dbReference>
<evidence type="ECO:0000313" key="10">
    <source>
        <dbReference type="EnsemblPlants" id="Kaladp0069s0086.1.v1.1"/>
    </source>
</evidence>
<dbReference type="GO" id="GO:0008250">
    <property type="term" value="C:oligosaccharyltransferase complex"/>
    <property type="evidence" value="ECO:0007669"/>
    <property type="project" value="InterPro"/>
</dbReference>
<proteinExistence type="predicted"/>
<organism evidence="10 11">
    <name type="scientific">Kalanchoe fedtschenkoi</name>
    <name type="common">Lavender scallops</name>
    <name type="synonym">South American air plant</name>
    <dbReference type="NCBI Taxonomy" id="63787"/>
    <lineage>
        <taxon>Eukaryota</taxon>
        <taxon>Viridiplantae</taxon>
        <taxon>Streptophyta</taxon>
        <taxon>Embryophyta</taxon>
        <taxon>Tracheophyta</taxon>
        <taxon>Spermatophyta</taxon>
        <taxon>Magnoliopsida</taxon>
        <taxon>eudicotyledons</taxon>
        <taxon>Gunneridae</taxon>
        <taxon>Pentapetalae</taxon>
        <taxon>Saxifragales</taxon>
        <taxon>Crassulaceae</taxon>
        <taxon>Kalanchoe</taxon>
    </lineage>
</organism>
<dbReference type="Gramene" id="Kaladp0069s0086.1.v1.1">
    <property type="protein sequence ID" value="Kaladp0069s0086.1.v1.1"/>
    <property type="gene ID" value="Kaladp0069s0086.v1.1"/>
</dbReference>
<dbReference type="InterPro" id="IPR008814">
    <property type="entry name" value="Swp1"/>
</dbReference>
<evidence type="ECO:0000256" key="2">
    <source>
        <dbReference type="ARBA" id="ARBA00022692"/>
    </source>
</evidence>
<feature type="domain" description="Ribophorin II C-terminal" evidence="9">
    <location>
        <begin position="47"/>
        <end position="147"/>
    </location>
</feature>
<evidence type="ECO:0000256" key="4">
    <source>
        <dbReference type="ARBA" id="ARBA00022824"/>
    </source>
</evidence>
<evidence type="ECO:0000256" key="7">
    <source>
        <dbReference type="SAM" id="MobiDB-lite"/>
    </source>
</evidence>
<dbReference type="GO" id="GO:0006487">
    <property type="term" value="P:protein N-linked glycosylation"/>
    <property type="evidence" value="ECO:0007669"/>
    <property type="project" value="TreeGrafter"/>
</dbReference>
<evidence type="ECO:0000313" key="11">
    <source>
        <dbReference type="Proteomes" id="UP000594263"/>
    </source>
</evidence>
<dbReference type="UniPathway" id="UPA00378"/>
<keyword evidence="4" id="KW-0256">Endoplasmic reticulum</keyword>
<feature type="transmembrane region" description="Helical" evidence="8">
    <location>
        <begin position="58"/>
        <end position="82"/>
    </location>
</feature>
<dbReference type="AlphaFoldDB" id="A0A7N0UIG7"/>
<keyword evidence="2 8" id="KW-0812">Transmembrane</keyword>
<protein>
    <recommendedName>
        <fullName evidence="9">Ribophorin II C-terminal domain-containing protein</fullName>
    </recommendedName>
</protein>
<evidence type="ECO:0000256" key="1">
    <source>
        <dbReference type="ARBA" id="ARBA00004477"/>
    </source>
</evidence>
<dbReference type="PANTHER" id="PTHR12640">
    <property type="entry name" value="RIBOPHORIN II"/>
    <property type="match status" value="1"/>
</dbReference>
<reference evidence="10" key="1">
    <citation type="submission" date="2021-01" db="UniProtKB">
        <authorList>
            <consortium name="EnsemblPlants"/>
        </authorList>
    </citation>
    <scope>IDENTIFICATION</scope>
</reference>
<feature type="transmembrane region" description="Helical" evidence="8">
    <location>
        <begin position="94"/>
        <end position="115"/>
    </location>
</feature>
<name>A0A7N0UIG7_KALFE</name>
<keyword evidence="6 8" id="KW-0472">Membrane</keyword>
<keyword evidence="5 8" id="KW-1133">Transmembrane helix</keyword>
<keyword evidence="3" id="KW-0732">Signal</keyword>
<evidence type="ECO:0000256" key="8">
    <source>
        <dbReference type="SAM" id="Phobius"/>
    </source>
</evidence>
<sequence>MENSFSKAIGSVELDLPEQPEKAARPPPQPVDPISRYGPKAEISHIFRAPDKRPPKELSLIFLGLTFLPLLVFLIGLFLLGVNLKNFPTSPAPAAFAVLFHGGVAAVLILYALFWLKLDLFTTLKTLGFLGVFLLFAGHMILSHLASSSAKLKSA</sequence>
<accession>A0A7N0UIG7</accession>
<keyword evidence="11" id="KW-1185">Reference proteome</keyword>
<dbReference type="Pfam" id="PF25147">
    <property type="entry name" value="Ribophorin_II_C"/>
    <property type="match status" value="1"/>
</dbReference>
<feature type="transmembrane region" description="Helical" evidence="8">
    <location>
        <begin position="127"/>
        <end position="146"/>
    </location>
</feature>
<dbReference type="InterPro" id="IPR056790">
    <property type="entry name" value="Ribophorin_II_C"/>
</dbReference>
<evidence type="ECO:0000256" key="5">
    <source>
        <dbReference type="ARBA" id="ARBA00022989"/>
    </source>
</evidence>
<comment type="subcellular location">
    <subcellularLocation>
        <location evidence="1">Endoplasmic reticulum membrane</location>
        <topology evidence="1">Multi-pass membrane protein</topology>
    </subcellularLocation>
</comment>
<evidence type="ECO:0000256" key="6">
    <source>
        <dbReference type="ARBA" id="ARBA00023136"/>
    </source>
</evidence>
<dbReference type="OMA" id="AVEYLFY"/>
<feature type="region of interest" description="Disordered" evidence="7">
    <location>
        <begin position="1"/>
        <end position="33"/>
    </location>
</feature>
<dbReference type="PANTHER" id="PTHR12640:SF0">
    <property type="entry name" value="DOLICHYL-DIPHOSPHOOLIGOSACCHARIDE--PROTEIN GLYCOSYLTRANSFERASE SUBUNIT 2"/>
    <property type="match status" value="1"/>
</dbReference>
<evidence type="ECO:0000256" key="3">
    <source>
        <dbReference type="ARBA" id="ARBA00022729"/>
    </source>
</evidence>